<dbReference type="GO" id="GO:0032259">
    <property type="term" value="P:methylation"/>
    <property type="evidence" value="ECO:0007669"/>
    <property type="project" value="UniProtKB-KW"/>
</dbReference>
<dbReference type="Gene3D" id="3.40.50.150">
    <property type="entry name" value="Vaccinia Virus protein VP39"/>
    <property type="match status" value="1"/>
</dbReference>
<evidence type="ECO:0000313" key="2">
    <source>
        <dbReference type="Proteomes" id="UP000188604"/>
    </source>
</evidence>
<accession>A0A1U9KUF5</accession>
<reference evidence="1 2" key="1">
    <citation type="submission" date="2016-03" db="EMBL/GenBank/DDBJ databases">
        <title>Acetic acid bacteria sequencing.</title>
        <authorList>
            <person name="Brandt J."/>
            <person name="Jakob F."/>
            <person name="Vogel R.F."/>
        </authorList>
    </citation>
    <scope>NUCLEOTIDE SEQUENCE [LARGE SCALE GENOMIC DNA]</scope>
    <source>
        <strain evidence="1 2">NBRC 101099</strain>
    </source>
</reference>
<dbReference type="STRING" id="320497.A0U93_09975"/>
<dbReference type="Proteomes" id="UP000188604">
    <property type="component" value="Chromosome"/>
</dbReference>
<dbReference type="PIRSF" id="PIRSF031679">
    <property type="entry name" value="Mtase_Alr7345_prd"/>
    <property type="match status" value="1"/>
</dbReference>
<dbReference type="GO" id="GO:0008168">
    <property type="term" value="F:methyltransferase activity"/>
    <property type="evidence" value="ECO:0007669"/>
    <property type="project" value="UniProtKB-KW"/>
</dbReference>
<dbReference type="EMBL" id="CP014691">
    <property type="protein sequence ID" value="AQS89433.1"/>
    <property type="molecule type" value="Genomic_DNA"/>
</dbReference>
<sequence>MQRTLASSMLVLLGLASPGLALADDALHQAVSASWRTPAFTQRDTARHPETELRFFGITPHSTVVEIWPGSGYWTEILAPYLHDHGQYIAAMGAPDGTHVESAFATFSPNEQAKFNADPDHFGRIRKSVLAQGHDDIAPPNSADVVLTFRNLHNWMKQGDAPEMIAAAYKALKPGGIFGVEDHRARPDQPQDPQARDGYVRQDYAITLIEKAGFKLVGTSEIDANPKDTTHWPKGVWTLPPTLALGQQDRARYQAIGEGDNFVLKFRKP</sequence>
<dbReference type="SUPFAM" id="SSF53335">
    <property type="entry name" value="S-adenosyl-L-methionine-dependent methyltransferases"/>
    <property type="match status" value="1"/>
</dbReference>
<name>A0A1U9KUF5_9PROT</name>
<evidence type="ECO:0000313" key="1">
    <source>
        <dbReference type="EMBL" id="AQS89433.1"/>
    </source>
</evidence>
<dbReference type="AlphaFoldDB" id="A0A1U9KUF5"/>
<proteinExistence type="predicted"/>
<keyword evidence="1" id="KW-0808">Transferase</keyword>
<dbReference type="InterPro" id="IPR029063">
    <property type="entry name" value="SAM-dependent_MTases_sf"/>
</dbReference>
<gene>
    <name evidence="1" type="ORF">A0U93_09975</name>
</gene>
<keyword evidence="2" id="KW-1185">Reference proteome</keyword>
<organism evidence="1 2">
    <name type="scientific">Neoasaia chiangmaiensis</name>
    <dbReference type="NCBI Taxonomy" id="320497"/>
    <lineage>
        <taxon>Bacteria</taxon>
        <taxon>Pseudomonadati</taxon>
        <taxon>Pseudomonadota</taxon>
        <taxon>Alphaproteobacteria</taxon>
        <taxon>Acetobacterales</taxon>
        <taxon>Acetobacteraceae</taxon>
        <taxon>Neoasaia</taxon>
    </lineage>
</organism>
<keyword evidence="1" id="KW-0489">Methyltransferase</keyword>
<dbReference type="KEGG" id="nch:A0U93_09975"/>
<dbReference type="InterPro" id="IPR016980">
    <property type="entry name" value="S-AdoMet-dep_MeTrfase_Alr7345"/>
</dbReference>
<protein>
    <submittedName>
        <fullName evidence="1">Methyltransferase</fullName>
    </submittedName>
</protein>